<dbReference type="PANTHER" id="PTHR23513">
    <property type="entry name" value="INTEGRAL MEMBRANE EFFLUX PROTEIN-RELATED"/>
    <property type="match status" value="1"/>
</dbReference>
<dbReference type="CDD" id="cd02440">
    <property type="entry name" value="AdoMet_MTases"/>
    <property type="match status" value="1"/>
</dbReference>
<evidence type="ECO:0000256" key="6">
    <source>
        <dbReference type="ARBA" id="ARBA00023136"/>
    </source>
</evidence>
<evidence type="ECO:0000256" key="4">
    <source>
        <dbReference type="ARBA" id="ARBA00022692"/>
    </source>
</evidence>
<dbReference type="EMBL" id="BIMR01000025">
    <property type="protein sequence ID" value="GCE75466.1"/>
    <property type="molecule type" value="Genomic_DNA"/>
</dbReference>
<keyword evidence="5 7" id="KW-1133">Transmembrane helix</keyword>
<dbReference type="AlphaFoldDB" id="A0A402DMX2"/>
<proteinExistence type="predicted"/>
<feature type="transmembrane region" description="Helical" evidence="7">
    <location>
        <begin position="236"/>
        <end position="257"/>
    </location>
</feature>
<comment type="caution">
    <text evidence="9">The sequence shown here is derived from an EMBL/GenBank/DDBJ whole genome shotgun (WGS) entry which is preliminary data.</text>
</comment>
<dbReference type="GO" id="GO:0022857">
    <property type="term" value="F:transmembrane transporter activity"/>
    <property type="evidence" value="ECO:0007669"/>
    <property type="project" value="InterPro"/>
</dbReference>
<feature type="domain" description="Major facilitator superfamily (MFS) profile" evidence="8">
    <location>
        <begin position="17"/>
        <end position="411"/>
    </location>
</feature>
<feature type="transmembrane region" description="Helical" evidence="7">
    <location>
        <begin position="269"/>
        <end position="287"/>
    </location>
</feature>
<dbReference type="SUPFAM" id="SSF103473">
    <property type="entry name" value="MFS general substrate transporter"/>
    <property type="match status" value="1"/>
</dbReference>
<keyword evidence="2" id="KW-0813">Transport</keyword>
<dbReference type="Gene3D" id="1.20.1250.20">
    <property type="entry name" value="MFS general substrate transporter like domains"/>
    <property type="match status" value="1"/>
</dbReference>
<protein>
    <recommendedName>
        <fullName evidence="8">Major facilitator superfamily (MFS) profile domain-containing protein</fullName>
    </recommendedName>
</protein>
<evidence type="ECO:0000313" key="10">
    <source>
        <dbReference type="Proteomes" id="UP000289954"/>
    </source>
</evidence>
<feature type="transmembrane region" description="Helical" evidence="7">
    <location>
        <begin position="181"/>
        <end position="200"/>
    </location>
</feature>
<dbReference type="InterPro" id="IPR036259">
    <property type="entry name" value="MFS_trans_sf"/>
</dbReference>
<dbReference type="Gene3D" id="3.40.50.150">
    <property type="entry name" value="Vaccinia Virus protein VP39"/>
    <property type="match status" value="1"/>
</dbReference>
<gene>
    <name evidence="9" type="ORF">CBZ_05220</name>
</gene>
<feature type="transmembrane region" description="Helical" evidence="7">
    <location>
        <begin position="388"/>
        <end position="407"/>
    </location>
</feature>
<dbReference type="GO" id="GO:0005886">
    <property type="term" value="C:plasma membrane"/>
    <property type="evidence" value="ECO:0007669"/>
    <property type="project" value="UniProtKB-SubCell"/>
</dbReference>
<dbReference type="Pfam" id="PF05977">
    <property type="entry name" value="MFS_3"/>
    <property type="match status" value="1"/>
</dbReference>
<evidence type="ECO:0000256" key="2">
    <source>
        <dbReference type="ARBA" id="ARBA00022448"/>
    </source>
</evidence>
<evidence type="ECO:0000256" key="1">
    <source>
        <dbReference type="ARBA" id="ARBA00004651"/>
    </source>
</evidence>
<keyword evidence="10" id="KW-1185">Reference proteome</keyword>
<evidence type="ECO:0000256" key="7">
    <source>
        <dbReference type="SAM" id="Phobius"/>
    </source>
</evidence>
<keyword evidence="3" id="KW-1003">Cell membrane</keyword>
<evidence type="ECO:0000259" key="8">
    <source>
        <dbReference type="PROSITE" id="PS50850"/>
    </source>
</evidence>
<keyword evidence="4 7" id="KW-0812">Transmembrane</keyword>
<sequence length="626" mass="66342">MTTTAAAAAPALFRNRDFVLLWVGQLTSQLGNAVTAFALPVLVLGITGSPAQTGVVLAAQQIPYLVIGLHAGVSVDRWDRRTTMVVADAVRFAALLAVAVTAYVGTLELWHLVVASVVSGIAFTYFDVADNSAFPRVVSTEQLPRAASLAEGGATAAQLLGPLVAGILLGLGSTQLHGAAFTYGLDSLTFLVGIALLLGIRRPLQEPRAAGATPEPVRRALATGVSFLVRHRELRWLAGLNFVVCGLLAPIQLILLTRGEADGLTTERLALVFTLGGIGGIVGAALTPVLRRWLDHRQVMVLATATWGASTAVAASGSGLAPLVGSWLLFALMVPVYFSTMYAHRVTLIPDEVLGRVNSIYRLLSQASPPVGVALGGVLVTWAGPAPVALALAVCFLLTAAVTWIVLARPADPPEIGGDRRRSVELAHFDRAYARSDDPWSTLTSDYEREKTALAVAALPRERYGQALDLGCGVGALTREIARVAGSVVAVDGSTLAVSRATERLAHLPDVTVRRVVLPPRTDLGGPYDLVAMSEVGYYLTPDDLHRTAEAVAAAMRPGADLLLVHWTHDHPDHVVLGAEVHDTFAANAAFERVSRHRHTLHGNSFQIDVLRRASTTPAGHRTENR</sequence>
<dbReference type="InterPro" id="IPR020846">
    <property type="entry name" value="MFS_dom"/>
</dbReference>
<name>A0A402DMX2_9CELL</name>
<dbReference type="InterPro" id="IPR029063">
    <property type="entry name" value="SAM-dependent_MTases_sf"/>
</dbReference>
<dbReference type="CDD" id="cd06173">
    <property type="entry name" value="MFS_MefA_like"/>
    <property type="match status" value="1"/>
</dbReference>
<organism evidence="9 10">
    <name type="scientific">Cellulomonas biazotea</name>
    <dbReference type="NCBI Taxonomy" id="1709"/>
    <lineage>
        <taxon>Bacteria</taxon>
        <taxon>Bacillati</taxon>
        <taxon>Actinomycetota</taxon>
        <taxon>Actinomycetes</taxon>
        <taxon>Micrococcales</taxon>
        <taxon>Cellulomonadaceae</taxon>
        <taxon>Cellulomonas</taxon>
    </lineage>
</organism>
<evidence type="ECO:0000256" key="3">
    <source>
        <dbReference type="ARBA" id="ARBA00022475"/>
    </source>
</evidence>
<dbReference type="InterPro" id="IPR013217">
    <property type="entry name" value="Methyltransf_12"/>
</dbReference>
<accession>A0A402DMX2</accession>
<dbReference type="Pfam" id="PF08242">
    <property type="entry name" value="Methyltransf_12"/>
    <property type="match status" value="1"/>
</dbReference>
<evidence type="ECO:0000256" key="5">
    <source>
        <dbReference type="ARBA" id="ARBA00022989"/>
    </source>
</evidence>
<keyword evidence="6 7" id="KW-0472">Membrane</keyword>
<feature type="transmembrane region" description="Helical" evidence="7">
    <location>
        <begin position="85"/>
        <end position="103"/>
    </location>
</feature>
<dbReference type="InterPro" id="IPR010290">
    <property type="entry name" value="TM_effector"/>
</dbReference>
<dbReference type="Proteomes" id="UP000289954">
    <property type="component" value="Unassembled WGS sequence"/>
</dbReference>
<dbReference type="PROSITE" id="PS50850">
    <property type="entry name" value="MFS"/>
    <property type="match status" value="1"/>
</dbReference>
<dbReference type="RefSeq" id="WP_165446617.1">
    <property type="nucleotide sequence ID" value="NZ_BIMR01000025.1"/>
</dbReference>
<evidence type="ECO:0000313" key="9">
    <source>
        <dbReference type="EMBL" id="GCE75466.1"/>
    </source>
</evidence>
<dbReference type="SUPFAM" id="SSF53335">
    <property type="entry name" value="S-adenosyl-L-methionine-dependent methyltransferases"/>
    <property type="match status" value="1"/>
</dbReference>
<dbReference type="PANTHER" id="PTHR23513:SF6">
    <property type="entry name" value="MAJOR FACILITATOR SUPERFAMILY ASSOCIATED DOMAIN-CONTAINING PROTEIN"/>
    <property type="match status" value="1"/>
</dbReference>
<comment type="subcellular location">
    <subcellularLocation>
        <location evidence="1">Cell membrane</location>
        <topology evidence="1">Multi-pass membrane protein</topology>
    </subcellularLocation>
</comment>
<reference evidence="9 10" key="1">
    <citation type="submission" date="2019-01" db="EMBL/GenBank/DDBJ databases">
        <title>Draft genome sequence of Cellulomonas takizawaensis strain TKZ-21.</title>
        <authorList>
            <person name="Yamamura H."/>
            <person name="Hayashi T."/>
            <person name="Hamada M."/>
            <person name="Serisawa Y."/>
            <person name="Matsuyama K."/>
            <person name="Nakagawa Y."/>
            <person name="Otoguro M."/>
            <person name="Yanagida F."/>
            <person name="Hayakawa M."/>
        </authorList>
    </citation>
    <scope>NUCLEOTIDE SEQUENCE [LARGE SCALE GENOMIC DNA]</scope>
    <source>
        <strain evidence="9 10">NBRC12680</strain>
    </source>
</reference>